<evidence type="ECO:0000256" key="1">
    <source>
        <dbReference type="SAM" id="MobiDB-lite"/>
    </source>
</evidence>
<feature type="region of interest" description="Disordered" evidence="1">
    <location>
        <begin position="355"/>
        <end position="388"/>
    </location>
</feature>
<name>T0R7M4_SAPDV</name>
<gene>
    <name evidence="3" type="ORF">SDRG_16661</name>
</gene>
<reference evidence="3 4" key="1">
    <citation type="submission" date="2012-04" db="EMBL/GenBank/DDBJ databases">
        <title>The Genome Sequence of Saprolegnia declina VS20.</title>
        <authorList>
            <consortium name="The Broad Institute Genome Sequencing Platform"/>
            <person name="Russ C."/>
            <person name="Nusbaum C."/>
            <person name="Tyler B."/>
            <person name="van West P."/>
            <person name="Dieguez-Uribeondo J."/>
            <person name="de Bruijn I."/>
            <person name="Tripathy S."/>
            <person name="Jiang R."/>
            <person name="Young S.K."/>
            <person name="Zeng Q."/>
            <person name="Gargeya S."/>
            <person name="Fitzgerald M."/>
            <person name="Haas B."/>
            <person name="Abouelleil A."/>
            <person name="Alvarado L."/>
            <person name="Arachchi H.M."/>
            <person name="Berlin A."/>
            <person name="Chapman S.B."/>
            <person name="Goldberg J."/>
            <person name="Griggs A."/>
            <person name="Gujja S."/>
            <person name="Hansen M."/>
            <person name="Howarth C."/>
            <person name="Imamovic A."/>
            <person name="Larimer J."/>
            <person name="McCowen C."/>
            <person name="Montmayeur A."/>
            <person name="Murphy C."/>
            <person name="Neiman D."/>
            <person name="Pearson M."/>
            <person name="Priest M."/>
            <person name="Roberts A."/>
            <person name="Saif S."/>
            <person name="Shea T."/>
            <person name="Sisk P."/>
            <person name="Sykes S."/>
            <person name="Wortman J."/>
            <person name="Nusbaum C."/>
            <person name="Birren B."/>
        </authorList>
    </citation>
    <scope>NUCLEOTIDE SEQUENCE [LARGE SCALE GENOMIC DNA]</scope>
    <source>
        <strain evidence="3 4">VS20</strain>
    </source>
</reference>
<accession>T0R7M4</accession>
<evidence type="ECO:0000313" key="3">
    <source>
        <dbReference type="EMBL" id="EQC25472.1"/>
    </source>
</evidence>
<dbReference type="InParanoid" id="T0R7M4"/>
<organism evidence="3 4">
    <name type="scientific">Saprolegnia diclina (strain VS20)</name>
    <dbReference type="NCBI Taxonomy" id="1156394"/>
    <lineage>
        <taxon>Eukaryota</taxon>
        <taxon>Sar</taxon>
        <taxon>Stramenopiles</taxon>
        <taxon>Oomycota</taxon>
        <taxon>Saprolegniomycetes</taxon>
        <taxon>Saprolegniales</taxon>
        <taxon>Saprolegniaceae</taxon>
        <taxon>Saprolegnia</taxon>
    </lineage>
</organism>
<dbReference type="SUPFAM" id="SSF52058">
    <property type="entry name" value="L domain-like"/>
    <property type="match status" value="1"/>
</dbReference>
<evidence type="ECO:0000313" key="4">
    <source>
        <dbReference type="Proteomes" id="UP000030762"/>
    </source>
</evidence>
<dbReference type="EMBL" id="JH767275">
    <property type="protein sequence ID" value="EQC25472.1"/>
    <property type="molecule type" value="Genomic_DNA"/>
</dbReference>
<keyword evidence="2" id="KW-1133">Transmembrane helix</keyword>
<dbReference type="VEuPathDB" id="FungiDB:SDRG_16661"/>
<dbReference type="OrthoDB" id="1055097at2759"/>
<feature type="transmembrane region" description="Helical" evidence="2">
    <location>
        <begin position="325"/>
        <end position="348"/>
    </location>
</feature>
<keyword evidence="2" id="KW-0472">Membrane</keyword>
<keyword evidence="2" id="KW-0812">Transmembrane</keyword>
<proteinExistence type="predicted"/>
<protein>
    <submittedName>
        <fullName evidence="3">Uncharacterized protein</fullName>
    </submittedName>
</protein>
<evidence type="ECO:0000256" key="2">
    <source>
        <dbReference type="SAM" id="Phobius"/>
    </source>
</evidence>
<dbReference type="RefSeq" id="XP_008621100.1">
    <property type="nucleotide sequence ID" value="XM_008622878.1"/>
</dbReference>
<keyword evidence="4" id="KW-1185">Reference proteome</keyword>
<dbReference type="Proteomes" id="UP000030762">
    <property type="component" value="Unassembled WGS sequence"/>
</dbReference>
<dbReference type="InterPro" id="IPR032675">
    <property type="entry name" value="LRR_dom_sf"/>
</dbReference>
<dbReference type="STRING" id="1156394.T0R7M4"/>
<dbReference type="Gene3D" id="3.80.10.10">
    <property type="entry name" value="Ribonuclease Inhibitor"/>
    <property type="match status" value="1"/>
</dbReference>
<sequence length="455" mass="50322">MASTPCPYAEAGAKVLVADDTCAGGVCVVNSKCKVVDRFNDTFDTFSNLSAIGRFDKYTRTALTVEDSASVDLRLMELPPSVTSLTFSDIESLDLTRTKPLLTLTKVWMEYVSLKTLPATYVWPPKLFDLAITFSDLSRIPPNLPPSLGSLNLEMSNISSLQNLPPNVTLLGLRDNYLTEIVGHDWTSMALLDLARNPLHTFAFVKLSRALTMLYDPFLYLYGNHCVYRSSCEGCNLTNLTVSDSTFEVLKQLPQWDRNEDQPYGYMMDRSVHPDPVACRAIHGSIQMLWSIYKGTINACVVPEAAPSPSLAPSPPTNPNTDFRFGVYCGIGATLGVLLIVLGALLFWRRRRSHDDDLDDVPDSGADARTQSQPRRRRPQRALGQREAGPELDIAALRPYKLALHELTTVSQRPLGAGAFGEVWLGEHQNEQGCHDHGRVMQREMGRCGGALALE</sequence>
<dbReference type="GeneID" id="19957388"/>
<dbReference type="AlphaFoldDB" id="T0R7M4"/>